<feature type="domain" description="HTH cro/C1-type" evidence="2">
    <location>
        <begin position="13"/>
        <end position="67"/>
    </location>
</feature>
<dbReference type="Pfam" id="PF01381">
    <property type="entry name" value="HTH_3"/>
    <property type="match status" value="1"/>
</dbReference>
<organism evidence="3 4">
    <name type="scientific">Seohaeicola saemankumensis</name>
    <dbReference type="NCBI Taxonomy" id="481181"/>
    <lineage>
        <taxon>Bacteria</taxon>
        <taxon>Pseudomonadati</taxon>
        <taxon>Pseudomonadota</taxon>
        <taxon>Alphaproteobacteria</taxon>
        <taxon>Rhodobacterales</taxon>
        <taxon>Roseobacteraceae</taxon>
        <taxon>Seohaeicola</taxon>
    </lineage>
</organism>
<dbReference type="EMBL" id="JBHTKR010000005">
    <property type="protein sequence ID" value="MFD1195817.1"/>
    <property type="molecule type" value="Genomic_DNA"/>
</dbReference>
<dbReference type="SUPFAM" id="SSF47413">
    <property type="entry name" value="lambda repressor-like DNA-binding domains"/>
    <property type="match status" value="1"/>
</dbReference>
<evidence type="ECO:0000256" key="1">
    <source>
        <dbReference type="ARBA" id="ARBA00023125"/>
    </source>
</evidence>
<dbReference type="CDD" id="cd00093">
    <property type="entry name" value="HTH_XRE"/>
    <property type="match status" value="1"/>
</dbReference>
<reference evidence="4" key="1">
    <citation type="journal article" date="2019" name="Int. J. Syst. Evol. Microbiol.">
        <title>The Global Catalogue of Microorganisms (GCM) 10K type strain sequencing project: providing services to taxonomists for standard genome sequencing and annotation.</title>
        <authorList>
            <consortium name="The Broad Institute Genomics Platform"/>
            <consortium name="The Broad Institute Genome Sequencing Center for Infectious Disease"/>
            <person name="Wu L."/>
            <person name="Ma J."/>
        </authorList>
    </citation>
    <scope>NUCLEOTIDE SEQUENCE [LARGE SCALE GENOMIC DNA]</scope>
    <source>
        <strain evidence="4">CCUG 55328</strain>
    </source>
</reference>
<dbReference type="Proteomes" id="UP001597151">
    <property type="component" value="Unassembled WGS sequence"/>
</dbReference>
<keyword evidence="4" id="KW-1185">Reference proteome</keyword>
<sequence>MSHPVDVHVGQKLKQLRILRGMTQTDVADGLNISFQQVQKYELGRNRISASKLFELSHILKVPPSYFFDGLESGATSPQVLDEEATKIASMLTRIKDDRLRGQIRSFITEIANSQSSEPRSSAAR</sequence>
<dbReference type="RefSeq" id="WP_380793097.1">
    <property type="nucleotide sequence ID" value="NZ_JBHTKR010000005.1"/>
</dbReference>
<dbReference type="InterPro" id="IPR010982">
    <property type="entry name" value="Lambda_DNA-bd_dom_sf"/>
</dbReference>
<evidence type="ECO:0000313" key="4">
    <source>
        <dbReference type="Proteomes" id="UP001597151"/>
    </source>
</evidence>
<dbReference type="SMART" id="SM00530">
    <property type="entry name" value="HTH_XRE"/>
    <property type="match status" value="1"/>
</dbReference>
<dbReference type="Gene3D" id="1.10.260.40">
    <property type="entry name" value="lambda repressor-like DNA-binding domains"/>
    <property type="match status" value="1"/>
</dbReference>
<dbReference type="PANTHER" id="PTHR46558">
    <property type="entry name" value="TRACRIPTIONAL REGULATORY PROTEIN-RELATED-RELATED"/>
    <property type="match status" value="1"/>
</dbReference>
<keyword evidence="1" id="KW-0238">DNA-binding</keyword>
<dbReference type="InterPro" id="IPR001387">
    <property type="entry name" value="Cro/C1-type_HTH"/>
</dbReference>
<protein>
    <submittedName>
        <fullName evidence="3">Helix-turn-helix domain-containing protein</fullName>
    </submittedName>
</protein>
<evidence type="ECO:0000259" key="2">
    <source>
        <dbReference type="PROSITE" id="PS50943"/>
    </source>
</evidence>
<name>A0ABW3TGI2_9RHOB</name>
<evidence type="ECO:0000313" key="3">
    <source>
        <dbReference type="EMBL" id="MFD1195817.1"/>
    </source>
</evidence>
<dbReference type="PANTHER" id="PTHR46558:SF4">
    <property type="entry name" value="DNA-BIDING PHAGE PROTEIN"/>
    <property type="match status" value="1"/>
</dbReference>
<comment type="caution">
    <text evidence="3">The sequence shown here is derived from an EMBL/GenBank/DDBJ whole genome shotgun (WGS) entry which is preliminary data.</text>
</comment>
<dbReference type="PROSITE" id="PS50943">
    <property type="entry name" value="HTH_CROC1"/>
    <property type="match status" value="1"/>
</dbReference>
<accession>A0ABW3TGI2</accession>
<gene>
    <name evidence="3" type="ORF">ACFQ3C_14180</name>
</gene>
<proteinExistence type="predicted"/>